<evidence type="ECO:0000313" key="16">
    <source>
        <dbReference type="EMBL" id="EGD59374.1"/>
    </source>
</evidence>
<keyword evidence="10 11" id="KW-0998">Cell outer membrane</keyword>
<evidence type="ECO:0000256" key="7">
    <source>
        <dbReference type="ARBA" id="ARBA00023065"/>
    </source>
</evidence>
<dbReference type="EMBL" id="AEWJ01000033">
    <property type="protein sequence ID" value="EGD59374.1"/>
    <property type="molecule type" value="Genomic_DNA"/>
</dbReference>
<dbReference type="STRING" id="983920.Y88_1529"/>
<feature type="domain" description="TonB-dependent receptor plug" evidence="15">
    <location>
        <begin position="52"/>
        <end position="158"/>
    </location>
</feature>
<dbReference type="AlphaFoldDB" id="F1Z7I3"/>
<protein>
    <submittedName>
        <fullName evidence="16">TonB-dependent receptor, plug</fullName>
    </submittedName>
</protein>
<comment type="similarity">
    <text evidence="11 12">Belongs to the TonB-dependent receptor family.</text>
</comment>
<dbReference type="GO" id="GO:0006826">
    <property type="term" value="P:iron ion transport"/>
    <property type="evidence" value="ECO:0007669"/>
    <property type="project" value="UniProtKB-KW"/>
</dbReference>
<evidence type="ECO:0000256" key="13">
    <source>
        <dbReference type="SAM" id="SignalP"/>
    </source>
</evidence>
<dbReference type="PROSITE" id="PS52016">
    <property type="entry name" value="TONB_DEPENDENT_REC_3"/>
    <property type="match status" value="1"/>
</dbReference>
<evidence type="ECO:0000256" key="2">
    <source>
        <dbReference type="ARBA" id="ARBA00022448"/>
    </source>
</evidence>
<dbReference type="InParanoid" id="F1Z7I3"/>
<evidence type="ECO:0000256" key="4">
    <source>
        <dbReference type="ARBA" id="ARBA00022496"/>
    </source>
</evidence>
<dbReference type="InterPro" id="IPR000531">
    <property type="entry name" value="Beta-barrel_TonB"/>
</dbReference>
<proteinExistence type="inferred from homology"/>
<gene>
    <name evidence="16" type="ORF">Y88_1529</name>
</gene>
<evidence type="ECO:0000259" key="15">
    <source>
        <dbReference type="Pfam" id="PF07715"/>
    </source>
</evidence>
<dbReference type="GO" id="GO:0009279">
    <property type="term" value="C:cell outer membrane"/>
    <property type="evidence" value="ECO:0007669"/>
    <property type="project" value="UniProtKB-SubCell"/>
</dbReference>
<accession>F1Z7I3</accession>
<reference evidence="16 17" key="1">
    <citation type="journal article" date="2012" name="J. Bacteriol.">
        <title>Draft Genome Sequence of Novosphingobium nitrogenifigens Y88T.</title>
        <authorList>
            <person name="Strabala T.J."/>
            <person name="Macdonald L."/>
            <person name="Liu V."/>
            <person name="Smit A.M."/>
        </authorList>
    </citation>
    <scope>NUCLEOTIDE SEQUENCE [LARGE SCALE GENOMIC DNA]</scope>
    <source>
        <strain evidence="16 17">DSM 19370</strain>
    </source>
</reference>
<evidence type="ECO:0000256" key="11">
    <source>
        <dbReference type="PROSITE-ProRule" id="PRU01360"/>
    </source>
</evidence>
<dbReference type="InterPro" id="IPR039426">
    <property type="entry name" value="TonB-dep_rcpt-like"/>
</dbReference>
<dbReference type="Pfam" id="PF07715">
    <property type="entry name" value="Plug"/>
    <property type="match status" value="1"/>
</dbReference>
<keyword evidence="9 11" id="KW-0472">Membrane</keyword>
<dbReference type="Proteomes" id="UP000004728">
    <property type="component" value="Unassembled WGS sequence"/>
</dbReference>
<keyword evidence="13" id="KW-0732">Signal</keyword>
<name>F1Z7I3_9SPHN</name>
<evidence type="ECO:0000256" key="1">
    <source>
        <dbReference type="ARBA" id="ARBA00004571"/>
    </source>
</evidence>
<keyword evidence="7" id="KW-0406">Ion transport</keyword>
<keyword evidence="4" id="KW-0410">Iron transport</keyword>
<dbReference type="PANTHER" id="PTHR32552">
    <property type="entry name" value="FERRICHROME IRON RECEPTOR-RELATED"/>
    <property type="match status" value="1"/>
</dbReference>
<keyword evidence="8 12" id="KW-0798">TonB box</keyword>
<dbReference type="InterPro" id="IPR012910">
    <property type="entry name" value="Plug_dom"/>
</dbReference>
<dbReference type="SUPFAM" id="SSF56935">
    <property type="entry name" value="Porins"/>
    <property type="match status" value="1"/>
</dbReference>
<keyword evidence="17" id="KW-1185">Reference proteome</keyword>
<evidence type="ECO:0000313" key="17">
    <source>
        <dbReference type="Proteomes" id="UP000004728"/>
    </source>
</evidence>
<evidence type="ECO:0000256" key="9">
    <source>
        <dbReference type="ARBA" id="ARBA00023136"/>
    </source>
</evidence>
<keyword evidence="5 11" id="KW-0812">Transmembrane</keyword>
<evidence type="ECO:0000259" key="14">
    <source>
        <dbReference type="Pfam" id="PF00593"/>
    </source>
</evidence>
<dbReference type="Gene3D" id="2.40.170.20">
    <property type="entry name" value="TonB-dependent receptor, beta-barrel domain"/>
    <property type="match status" value="1"/>
</dbReference>
<evidence type="ECO:0000256" key="5">
    <source>
        <dbReference type="ARBA" id="ARBA00022692"/>
    </source>
</evidence>
<evidence type="ECO:0000256" key="8">
    <source>
        <dbReference type="ARBA" id="ARBA00023077"/>
    </source>
</evidence>
<dbReference type="HOGENOM" id="CLU_008287_15_0_5"/>
<keyword evidence="16" id="KW-0675">Receptor</keyword>
<dbReference type="Pfam" id="PF00593">
    <property type="entry name" value="TonB_dep_Rec_b-barrel"/>
    <property type="match status" value="1"/>
</dbReference>
<evidence type="ECO:0000256" key="6">
    <source>
        <dbReference type="ARBA" id="ARBA00023004"/>
    </source>
</evidence>
<keyword evidence="2 11" id="KW-0813">Transport</keyword>
<dbReference type="FunCoup" id="F1Z7I3">
    <property type="interactions" value="51"/>
</dbReference>
<evidence type="ECO:0000256" key="12">
    <source>
        <dbReference type="RuleBase" id="RU003357"/>
    </source>
</evidence>
<dbReference type="eggNOG" id="COG4771">
    <property type="taxonomic scope" value="Bacteria"/>
</dbReference>
<organism evidence="16 17">
    <name type="scientific">Novosphingobium nitrogenifigens DSM 19370</name>
    <dbReference type="NCBI Taxonomy" id="983920"/>
    <lineage>
        <taxon>Bacteria</taxon>
        <taxon>Pseudomonadati</taxon>
        <taxon>Pseudomonadota</taxon>
        <taxon>Alphaproteobacteria</taxon>
        <taxon>Sphingomonadales</taxon>
        <taxon>Sphingomonadaceae</taxon>
        <taxon>Novosphingobium</taxon>
    </lineage>
</organism>
<feature type="domain" description="TonB-dependent receptor-like beta-barrel" evidence="14">
    <location>
        <begin position="280"/>
        <end position="772"/>
    </location>
</feature>
<dbReference type="OrthoDB" id="9796221at2"/>
<feature type="chain" id="PRO_5003272696" evidence="13">
    <location>
        <begin position="26"/>
        <end position="810"/>
    </location>
</feature>
<dbReference type="PANTHER" id="PTHR32552:SF81">
    <property type="entry name" value="TONB-DEPENDENT OUTER MEMBRANE RECEPTOR"/>
    <property type="match status" value="1"/>
</dbReference>
<comment type="subcellular location">
    <subcellularLocation>
        <location evidence="1 11">Cell outer membrane</location>
        <topology evidence="1 11">Multi-pass membrane protein</topology>
    </subcellularLocation>
</comment>
<evidence type="ECO:0000256" key="3">
    <source>
        <dbReference type="ARBA" id="ARBA00022452"/>
    </source>
</evidence>
<keyword evidence="3 11" id="KW-1134">Transmembrane beta strand</keyword>
<sequence length="810" mass="87634">MNGKYRLPRVAGLAVAAVLAGGAIAAPARAETDGDSPGEPIIVTAQMRSQPLEDVPITVRVIDAATIDMHAADDMARLAAFVPGLAIDASSPTQPRIAIRGITTTDFGIGTDPAVGVYVDGVYAGRSGGEITQFNDIEHIEVLKGPQGTLLGRNSAAGGISIITRKPVDHFEAETMVRAGNYGKVRVDGMVNVPLTSTLALRVSGVFNRRDGLYTDAATGQRRNRQLNWSGRAQLRWRPDTETDVLLTWFHDQVDQDARPSIRVVPLSSRTPAVGAPASTWIDPLRTPITNDVSDNPERRNLNEVSLHLERRMGAVTLSAITDWRHFSTFNREDEDSTNRADLYLDSSNAERNTTFYQELRLSGASHLVDWVAGASFNDEKAGQVSGVGLTTDSIDTILSNIGQGTPFHDLQTGLIDAYGLPISVLGQSWDEAMINHGHYQAWAAFGDAIWHVTPRLNLTTGLRYTRDIKHFSWFNGSRSAPGLDAAMATLNSLGALALAGVSPSAFAFDVIFDMSAYASIPCENGVTVAENVTCKRSARYGNLSPRAVLDYRIAPGVLLFAGFSRGYKAGGFTATQPGSTFRNELVDNYEAGIKADLRKLGLVMNLSGFHYVYNNRQTLRLETPAGSLVSQYVTDTSDEQAWGADFDTNWTPRALPVSLYAQGQYIDATYRRRVNTSGQDLAGQPTGTPMWSVAGGARLTRPLGRWGLFAMDVSHAYTSVCRTNAETLAQGFCGGNVGAFVLNGARNRTDLKIAATRADGGLSFGFFVQNLFDNRYVQRVSMISASALGTPYAVLTNPRFFGGEIKVHF</sequence>
<dbReference type="eggNOG" id="COG1629">
    <property type="taxonomic scope" value="Bacteria"/>
</dbReference>
<keyword evidence="6" id="KW-0408">Iron</keyword>
<comment type="caution">
    <text evidence="16">The sequence shown here is derived from an EMBL/GenBank/DDBJ whole genome shotgun (WGS) entry which is preliminary data.</text>
</comment>
<dbReference type="InterPro" id="IPR036942">
    <property type="entry name" value="Beta-barrel_TonB_sf"/>
</dbReference>
<feature type="signal peptide" evidence="13">
    <location>
        <begin position="1"/>
        <end position="25"/>
    </location>
</feature>
<evidence type="ECO:0000256" key="10">
    <source>
        <dbReference type="ARBA" id="ARBA00023237"/>
    </source>
</evidence>